<evidence type="ECO:0000256" key="8">
    <source>
        <dbReference type="ARBA" id="ARBA00023136"/>
    </source>
</evidence>
<dbReference type="GO" id="GO:0012505">
    <property type="term" value="C:endomembrane system"/>
    <property type="evidence" value="ECO:0007669"/>
    <property type="project" value="UniProtKB-SubCell"/>
</dbReference>
<evidence type="ECO:0000256" key="11">
    <source>
        <dbReference type="SAM" id="MobiDB-lite"/>
    </source>
</evidence>
<keyword evidence="5" id="KW-0769">Symport</keyword>
<evidence type="ECO:0000256" key="9">
    <source>
        <dbReference type="ARBA" id="ARBA00023294"/>
    </source>
</evidence>
<keyword evidence="9" id="KW-0927">Auxin signaling pathway</keyword>
<dbReference type="GO" id="GO:0009734">
    <property type="term" value="P:auxin-activated signaling pathway"/>
    <property type="evidence" value="ECO:0007669"/>
    <property type="project" value="UniProtKB-KW"/>
</dbReference>
<dbReference type="Pfam" id="PF10440">
    <property type="entry name" value="WIYLD"/>
    <property type="match status" value="1"/>
</dbReference>
<evidence type="ECO:0008006" key="17">
    <source>
        <dbReference type="Google" id="ProtNLM"/>
    </source>
</evidence>
<keyword evidence="3" id="KW-0813">Transport</keyword>
<feature type="transmembrane region" description="Helical" evidence="12">
    <location>
        <begin position="187"/>
        <end position="205"/>
    </location>
</feature>
<accession>A0AAV0MBG0</accession>
<evidence type="ECO:0000313" key="16">
    <source>
        <dbReference type="Proteomes" id="UP001154282"/>
    </source>
</evidence>
<evidence type="ECO:0000259" key="14">
    <source>
        <dbReference type="Pfam" id="PF10440"/>
    </source>
</evidence>
<protein>
    <recommendedName>
        <fullName evidence="17">Amino acid transporter transmembrane domain-containing protein</fullName>
    </recommendedName>
</protein>
<feature type="transmembrane region" description="Helical" evidence="12">
    <location>
        <begin position="436"/>
        <end position="460"/>
    </location>
</feature>
<evidence type="ECO:0000256" key="2">
    <source>
        <dbReference type="ARBA" id="ARBA00005590"/>
    </source>
</evidence>
<feature type="compositionally biased region" description="Basic residues" evidence="11">
    <location>
        <begin position="748"/>
        <end position="757"/>
    </location>
</feature>
<evidence type="ECO:0000256" key="1">
    <source>
        <dbReference type="ARBA" id="ARBA00004127"/>
    </source>
</evidence>
<feature type="compositionally biased region" description="Polar residues" evidence="11">
    <location>
        <begin position="559"/>
        <end position="568"/>
    </location>
</feature>
<sequence length="797" mass="88266">MLSEKQAEEAIVSSFDETVPVSSASAGDHLDGKEPEHDDDGGDPHHQSEFSLKSIFWHGGSVYDAWFSCASNQVAQVLLTLPYSFSQMGMLSGIILQLFYGFMGSWTAYLISVLYVEYRTRKEKENVSFKNHVIQWFEVLDGLLGPTWKAVGLAFNCTFLLFGSVIQLIACASNIYYINDKFDKRTWTYIFGACCATTVFIPSFHNYRIWSFLGLGMTTYTAWYLTAAALVHGQDPGVVHSGPKKLDLYFTGATNILYTFGGHAVTVEIMHAMWKPQKFKYIYLLATLYVFTLTLPSAAAMYWAFGDELLTHSNAFSLLPRTGWRDAAVILMLIHQFITFGFACTPLYFVWEKVVGMHDTKSVLKRALVRLPVVVPIWFLAIVFPFFGPINSAVGALLVSFTVYIIPATAHMLTYRSASARLNAAEKPPVFLRSWTAMYIVNAFVVVWVFVVGFGLGGWASVTNFVRQVDTFGLFAKCYQCPPPVQVGLKRKDAAIDAMLMMGFPRKLINQTITELLKAYGGNDGWIFIEMDSYKALVEAILEKDVPAAECSEDDDLGGNSNILSEAGSSSVPPPQPPVHEEVATLSSPPDDGLDSASQTEAAVNPRFPIPESECSVFTSPVEERGKGAAAGPLDHVSKLSNSMVSCSIEDPGPTLSFAECAFTSPAEECEDAAPPDQVSISVAPPRDEHRAPRLSSPACKVFTPPAEVNKVHDRLDPAPNLKNDSMAPCFEEHPAPVLSPMNDKHRPPCHGWRKRPRYDEPTNIAELEPSPLPEKLLKLFGRHKPRPRKRMWDVKS</sequence>
<dbReference type="GO" id="GO:0006865">
    <property type="term" value="P:amino acid transport"/>
    <property type="evidence" value="ECO:0007669"/>
    <property type="project" value="UniProtKB-KW"/>
</dbReference>
<dbReference type="AlphaFoldDB" id="A0AAV0MBG0"/>
<keyword evidence="6" id="KW-0029">Amino-acid transport</keyword>
<evidence type="ECO:0000256" key="12">
    <source>
        <dbReference type="SAM" id="Phobius"/>
    </source>
</evidence>
<dbReference type="InterPro" id="IPR043017">
    <property type="entry name" value="WIYLD_dom_sf"/>
</dbReference>
<feature type="domain" description="WIYLD" evidence="14">
    <location>
        <begin position="487"/>
        <end position="545"/>
    </location>
</feature>
<feature type="region of interest" description="Disordered" evidence="11">
    <location>
        <begin position="733"/>
        <end position="772"/>
    </location>
</feature>
<evidence type="ECO:0000259" key="13">
    <source>
        <dbReference type="Pfam" id="PF01490"/>
    </source>
</evidence>
<evidence type="ECO:0000313" key="15">
    <source>
        <dbReference type="EMBL" id="CAI0443568.1"/>
    </source>
</evidence>
<evidence type="ECO:0000256" key="7">
    <source>
        <dbReference type="ARBA" id="ARBA00022989"/>
    </source>
</evidence>
<gene>
    <name evidence="15" type="ORF">LITE_LOCUS27736</name>
</gene>
<feature type="compositionally biased region" description="Basic and acidic residues" evidence="11">
    <location>
        <begin position="28"/>
        <end position="45"/>
    </location>
</feature>
<evidence type="ECO:0000256" key="10">
    <source>
        <dbReference type="ARBA" id="ARBA00045588"/>
    </source>
</evidence>
<feature type="region of interest" description="Disordered" evidence="11">
    <location>
        <begin position="1"/>
        <end position="45"/>
    </location>
</feature>
<feature type="domain" description="Amino acid transporter transmembrane" evidence="13">
    <location>
        <begin position="58"/>
        <end position="450"/>
    </location>
</feature>
<feature type="transmembrane region" description="Helical" evidence="12">
    <location>
        <begin position="248"/>
        <end position="269"/>
    </location>
</feature>
<feature type="transmembrane region" description="Helical" evidence="12">
    <location>
        <begin position="153"/>
        <end position="175"/>
    </location>
</feature>
<keyword evidence="4 12" id="KW-0812">Transmembrane</keyword>
<reference evidence="15" key="1">
    <citation type="submission" date="2022-08" db="EMBL/GenBank/DDBJ databases">
        <authorList>
            <person name="Gutierrez-Valencia J."/>
        </authorList>
    </citation>
    <scope>NUCLEOTIDE SEQUENCE</scope>
</reference>
<dbReference type="Gene3D" id="1.10.8.850">
    <property type="entry name" value="Histone-lysine N methyltransferase , C-terminal domain-like"/>
    <property type="match status" value="1"/>
</dbReference>
<feature type="transmembrane region" description="Helical" evidence="12">
    <location>
        <begin position="367"/>
        <end position="387"/>
    </location>
</feature>
<name>A0AAV0MBG0_9ROSI</name>
<feature type="transmembrane region" description="Helical" evidence="12">
    <location>
        <begin position="94"/>
        <end position="116"/>
    </location>
</feature>
<feature type="transmembrane region" description="Helical" evidence="12">
    <location>
        <begin position="327"/>
        <end position="351"/>
    </location>
</feature>
<comment type="caution">
    <text evidence="15">The sequence shown here is derived from an EMBL/GenBank/DDBJ whole genome shotgun (WGS) entry which is preliminary data.</text>
</comment>
<dbReference type="InterPro" id="IPR013057">
    <property type="entry name" value="AA_transpt_TM"/>
</dbReference>
<dbReference type="PANTHER" id="PTHR48017">
    <property type="entry name" value="OS05G0424000 PROTEIN-RELATED"/>
    <property type="match status" value="1"/>
</dbReference>
<dbReference type="EMBL" id="CAMGYJ010000007">
    <property type="protein sequence ID" value="CAI0443568.1"/>
    <property type="molecule type" value="Genomic_DNA"/>
</dbReference>
<dbReference type="InterPro" id="IPR018848">
    <property type="entry name" value="WIYLD_domain"/>
</dbReference>
<comment type="function">
    <text evidence="10">Carrier protein involved in proton-driven auxin influx. Mediates the formation of auxin gradient from developing leaves (site of auxin biosynthesis) to tips by contributing to the loading of auxin in vascular tissues and facilitating acropetal (base to tip) auxin transport within inner tissues of the root apex, and basipetal (tip to base) auxin transport within outer tissues of the root apex. May be involved in lateral roots and nodules formation.</text>
</comment>
<comment type="subcellular location">
    <subcellularLocation>
        <location evidence="1">Endomembrane system</location>
        <topology evidence="1">Multi-pass membrane protein</topology>
    </subcellularLocation>
</comment>
<evidence type="ECO:0000256" key="6">
    <source>
        <dbReference type="ARBA" id="ARBA00022970"/>
    </source>
</evidence>
<keyword evidence="7 12" id="KW-1133">Transmembrane helix</keyword>
<keyword evidence="16" id="KW-1185">Reference proteome</keyword>
<dbReference type="Pfam" id="PF01490">
    <property type="entry name" value="Aa_trans"/>
    <property type="match status" value="1"/>
</dbReference>
<feature type="transmembrane region" description="Helical" evidence="12">
    <location>
        <begin position="212"/>
        <end position="233"/>
    </location>
</feature>
<evidence type="ECO:0000256" key="3">
    <source>
        <dbReference type="ARBA" id="ARBA00022448"/>
    </source>
</evidence>
<evidence type="ECO:0000256" key="5">
    <source>
        <dbReference type="ARBA" id="ARBA00022847"/>
    </source>
</evidence>
<proteinExistence type="inferred from homology"/>
<evidence type="ECO:0000256" key="4">
    <source>
        <dbReference type="ARBA" id="ARBA00022692"/>
    </source>
</evidence>
<feature type="region of interest" description="Disordered" evidence="11">
    <location>
        <begin position="669"/>
        <end position="700"/>
    </location>
</feature>
<feature type="region of interest" description="Disordered" evidence="11">
    <location>
        <begin position="551"/>
        <end position="609"/>
    </location>
</feature>
<dbReference type="GO" id="GO:0015293">
    <property type="term" value="F:symporter activity"/>
    <property type="evidence" value="ECO:0007669"/>
    <property type="project" value="UniProtKB-KW"/>
</dbReference>
<comment type="similarity">
    <text evidence="2">Belongs to the amino acid/polyamine transporter 2 family. Amino acid/auxin permease (AAAP) (TC 2.A.18.1) subfamily.</text>
</comment>
<keyword evidence="8 12" id="KW-0472">Membrane</keyword>
<organism evidence="15 16">
    <name type="scientific">Linum tenue</name>
    <dbReference type="NCBI Taxonomy" id="586396"/>
    <lineage>
        <taxon>Eukaryota</taxon>
        <taxon>Viridiplantae</taxon>
        <taxon>Streptophyta</taxon>
        <taxon>Embryophyta</taxon>
        <taxon>Tracheophyta</taxon>
        <taxon>Spermatophyta</taxon>
        <taxon>Magnoliopsida</taxon>
        <taxon>eudicotyledons</taxon>
        <taxon>Gunneridae</taxon>
        <taxon>Pentapetalae</taxon>
        <taxon>rosids</taxon>
        <taxon>fabids</taxon>
        <taxon>Malpighiales</taxon>
        <taxon>Linaceae</taxon>
        <taxon>Linum</taxon>
    </lineage>
</organism>
<feature type="transmembrane region" description="Helical" evidence="12">
    <location>
        <begin position="393"/>
        <end position="415"/>
    </location>
</feature>
<feature type="transmembrane region" description="Helical" evidence="12">
    <location>
        <begin position="281"/>
        <end position="305"/>
    </location>
</feature>
<dbReference type="Proteomes" id="UP001154282">
    <property type="component" value="Unassembled WGS sequence"/>
</dbReference>